<sequence length="1000" mass="110859">MELIPNPVDPGDETSQSIESDASHQASELQLASETSDNPNVESENQKTNQPNSSLQSALDQSSPTLTPTDSADSQPLSNSTMPSSSQEEQALSQTGSPDWTSELVQSLEAFGYGKDSVKGERKVTLRNLPDILQKFQDSRSTIYLSPEELENMRIVGSQNPDVAVESEMLISILQNAKEAKMGRNQDQPQTPDSSYNSKNVSRIRSADSPSSSNGENSASFFGTHSPTHTPSPTPSSGELNLNGPSPTSNRIQSSVVDEGDDSFDSTAERTLQATTDSEKNVPALGNTKNVGRHSKSSSSPVFLKGERHRSVPLGATRHERPMPPNRRKQRISVGSGNTFQSPCKDKTDSFDFMTNENLEDWHQQKPASQAHQPQLTASNISDVIFANRQRGLYSSTSDLHDGEQPQFPQPHSGVDSELLRRLRIGPKNFTRVFESGIGLDGFPTPSNPINDNTLLEEYMNLQRAYEILREKIKDLEEQISHIGKVHEDELVTLNDKLEEISQDLAISKKNEKDLSVAEKRQRFQLTNSDEEITRLQKELSNLQNNHVKTKQKCDEFLTELEKVRSQLSVKEEELRYANQSVQSHASDINKWEGERKFFEDLVKKLQGDLSEQQRNGEILEEQKQANLDLKATIDKLKFELDEQRARLSGSLGPSSRPISIAGSVRNTFGEEIKRAIASGEYGEDDDNASDTTEGDKITRIVKGLSDEISVNENDEVYEEIQIKRIKRKKAKDQTGQGGSDFFSLEEVIEIQDASTDCEGLISLKSVHTQTDTIPEPPPLYRPKMEDLQIQTEDLAPKVSSKTQSSKKDLEQLIQGVDLDVLKLALANISRGDANIEQLSEASEVHYIPQDPASDDQEEQGSASNKSLTSKMNYFRLWRSSVRGTSSLTNTIINVFPSINLNNQPPFGRPEFSLMNLSFRMCSSVLFLLSTGYFLGNLIFNSSSSPAYIVHLIRTASNDASLLNAFININSIAIGGEGLVIGYVGRSPSLLTRLADKGFK</sequence>
<dbReference type="EMBL" id="CALTRL010000009">
    <property type="protein sequence ID" value="CAH7665864.1"/>
    <property type="molecule type" value="Genomic_DNA"/>
</dbReference>
<feature type="region of interest" description="Disordered" evidence="2">
    <location>
        <begin position="179"/>
        <end position="302"/>
    </location>
</feature>
<comment type="caution">
    <text evidence="4">The sequence shown here is derived from an EMBL/GenBank/DDBJ whole genome shotgun (WGS) entry which is preliminary data.</text>
</comment>
<feature type="compositionally biased region" description="Polar residues" evidence="2">
    <location>
        <begin position="265"/>
        <end position="276"/>
    </location>
</feature>
<feature type="region of interest" description="Disordered" evidence="2">
    <location>
        <begin position="316"/>
        <end position="345"/>
    </location>
</feature>
<dbReference type="AlphaFoldDB" id="A0AAV0AGT7"/>
<keyword evidence="3" id="KW-0812">Transmembrane</keyword>
<accession>A0AAV0AGT7</accession>
<keyword evidence="5" id="KW-1185">Reference proteome</keyword>
<evidence type="ECO:0000256" key="3">
    <source>
        <dbReference type="SAM" id="Phobius"/>
    </source>
</evidence>
<feature type="transmembrane region" description="Helical" evidence="3">
    <location>
        <begin position="961"/>
        <end position="984"/>
    </location>
</feature>
<keyword evidence="3" id="KW-0472">Membrane</keyword>
<proteinExistence type="predicted"/>
<feature type="compositionally biased region" description="Low complexity" evidence="2">
    <location>
        <begin position="203"/>
        <end position="237"/>
    </location>
</feature>
<feature type="transmembrane region" description="Helical" evidence="3">
    <location>
        <begin position="917"/>
        <end position="940"/>
    </location>
</feature>
<evidence type="ECO:0000256" key="2">
    <source>
        <dbReference type="SAM" id="MobiDB-lite"/>
    </source>
</evidence>
<evidence type="ECO:0000256" key="1">
    <source>
        <dbReference type="SAM" id="Coils"/>
    </source>
</evidence>
<feature type="region of interest" description="Disordered" evidence="2">
    <location>
        <begin position="1"/>
        <end position="101"/>
    </location>
</feature>
<protein>
    <submittedName>
        <fullName evidence="4">Uncharacterized protein</fullName>
    </submittedName>
</protein>
<keyword evidence="3" id="KW-1133">Transmembrane helix</keyword>
<feature type="coiled-coil region" evidence="1">
    <location>
        <begin position="459"/>
        <end position="647"/>
    </location>
</feature>
<feature type="compositionally biased region" description="Polar residues" evidence="2">
    <location>
        <begin position="185"/>
        <end position="201"/>
    </location>
</feature>
<feature type="compositionally biased region" description="Polar residues" evidence="2">
    <location>
        <begin position="238"/>
        <end position="256"/>
    </location>
</feature>
<feature type="compositionally biased region" description="Polar residues" evidence="2">
    <location>
        <begin position="333"/>
        <end position="342"/>
    </location>
</feature>
<organism evidence="4 5">
    <name type="scientific">Phakopsora pachyrhizi</name>
    <name type="common">Asian soybean rust disease fungus</name>
    <dbReference type="NCBI Taxonomy" id="170000"/>
    <lineage>
        <taxon>Eukaryota</taxon>
        <taxon>Fungi</taxon>
        <taxon>Dikarya</taxon>
        <taxon>Basidiomycota</taxon>
        <taxon>Pucciniomycotina</taxon>
        <taxon>Pucciniomycetes</taxon>
        <taxon>Pucciniales</taxon>
        <taxon>Phakopsoraceae</taxon>
        <taxon>Phakopsora</taxon>
    </lineage>
</organism>
<name>A0AAV0AGT7_PHAPC</name>
<evidence type="ECO:0000313" key="5">
    <source>
        <dbReference type="Proteomes" id="UP001153365"/>
    </source>
</evidence>
<keyword evidence="1" id="KW-0175">Coiled coil</keyword>
<feature type="compositionally biased region" description="Polar residues" evidence="2">
    <location>
        <begin position="13"/>
        <end position="101"/>
    </location>
</feature>
<dbReference type="Proteomes" id="UP001153365">
    <property type="component" value="Unassembled WGS sequence"/>
</dbReference>
<reference evidence="4" key="1">
    <citation type="submission" date="2022-06" db="EMBL/GenBank/DDBJ databases">
        <authorList>
            <consortium name="SYNGENTA / RWTH Aachen University"/>
        </authorList>
    </citation>
    <scope>NUCLEOTIDE SEQUENCE</scope>
</reference>
<gene>
    <name evidence="4" type="ORF">PPACK8108_LOCUS157</name>
</gene>
<evidence type="ECO:0000313" key="4">
    <source>
        <dbReference type="EMBL" id="CAH7665864.1"/>
    </source>
</evidence>